<proteinExistence type="predicted"/>
<protein>
    <submittedName>
        <fullName evidence="5">Uncharacterized protein</fullName>
    </submittedName>
</protein>
<sequence>MNFKKIGLIFVATAMTMTPLLSTANAEDNSVGLRVSAVLPENQRSNDISYFDLLVKPKDEQTLIVNVVNTSNKPQTVNTAVSAAKTNINGVVEYAPSKNKLDKSAPFDMAKIATLPKSVEIPANSSKKLEVKLAIPDKNWDGVVAGGITVTQAEATQSNSNKKSGVTIRNQYAYAIGVLLQTKQDSTVAEKLNLAKVTAGQIDARNAIISELHNTSETYLKKVSVTSKVTRVNSSKVLYESKKSDMKIAPSSIFNYPINLKGHAFKAGRYTMNMTVKSEKKTWHFKKNFTITTKEATDLNAKDITIVHDEGFNWWWIVLIVAIILALGAYIWKRRRNQTNKN</sequence>
<dbReference type="Pfam" id="PF06030">
    <property type="entry name" value="WxLIP_PGBD"/>
    <property type="match status" value="1"/>
</dbReference>
<dbReference type="Proteomes" id="UP000192288">
    <property type="component" value="Unassembled WGS sequence"/>
</dbReference>
<evidence type="ECO:0000313" key="6">
    <source>
        <dbReference type="Proteomes" id="UP000192288"/>
    </source>
</evidence>
<gene>
    <name evidence="5" type="ORF">BMR96_04950</name>
</gene>
<dbReference type="Pfam" id="PF11797">
    <property type="entry name" value="WxLIP_HBD"/>
    <property type="match status" value="1"/>
</dbReference>
<reference evidence="5 6" key="1">
    <citation type="journal article" date="2017" name="Front. Microbiol.">
        <title>Genomic Characterization of Dairy Associated Leuconostoc Species and Diversity of Leuconostocs in Undefined Mixed Mesophilic Starter Cultures.</title>
        <authorList>
            <person name="Frantzen C.A."/>
            <person name="Kot W."/>
            <person name="Pedersen T.B."/>
            <person name="Ardo Y.M."/>
            <person name="Broadbent J.R."/>
            <person name="Neve H."/>
            <person name="Hansen L.H."/>
            <person name="Dal Bello F."/>
            <person name="Ostlie H.M."/>
            <person name="Kleppen H.P."/>
            <person name="Vogensen F.K."/>
            <person name="Holo H."/>
        </authorList>
    </citation>
    <scope>NUCLEOTIDE SEQUENCE [LARGE SCALE GENOMIC DNA]</scope>
    <source>
        <strain evidence="5 6">LMGCF08</strain>
    </source>
</reference>
<feature type="domain" description="WxL Interacting Protein peptidoglycan binding" evidence="3">
    <location>
        <begin position="35"/>
        <end position="151"/>
    </location>
</feature>
<name>A0A1X0VDT2_LEUPS</name>
<feature type="transmembrane region" description="Helical" evidence="1">
    <location>
        <begin position="314"/>
        <end position="332"/>
    </location>
</feature>
<feature type="chain" id="PRO_5012959071" evidence="2">
    <location>
        <begin position="27"/>
        <end position="342"/>
    </location>
</feature>
<feature type="signal peptide" evidence="2">
    <location>
        <begin position="1"/>
        <end position="26"/>
    </location>
</feature>
<keyword evidence="1" id="KW-1133">Transmembrane helix</keyword>
<evidence type="ECO:0000259" key="3">
    <source>
        <dbReference type="Pfam" id="PF06030"/>
    </source>
</evidence>
<dbReference type="RefSeq" id="WP_080519185.1">
    <property type="nucleotide sequence ID" value="NZ_MPLS01000013.1"/>
</dbReference>
<evidence type="ECO:0000256" key="2">
    <source>
        <dbReference type="SAM" id="SignalP"/>
    </source>
</evidence>
<evidence type="ECO:0000259" key="4">
    <source>
        <dbReference type="Pfam" id="PF11797"/>
    </source>
</evidence>
<dbReference type="EMBL" id="MPLS01000013">
    <property type="protein sequence ID" value="ORI97841.1"/>
    <property type="molecule type" value="Genomic_DNA"/>
</dbReference>
<dbReference type="AlphaFoldDB" id="A0A1X0VDT2"/>
<organism evidence="5 6">
    <name type="scientific">Leuconostoc pseudomesenteroides</name>
    <dbReference type="NCBI Taxonomy" id="33968"/>
    <lineage>
        <taxon>Bacteria</taxon>
        <taxon>Bacillati</taxon>
        <taxon>Bacillota</taxon>
        <taxon>Bacilli</taxon>
        <taxon>Lactobacillales</taxon>
        <taxon>Lactobacillaceae</taxon>
        <taxon>Leuconostoc</taxon>
    </lineage>
</organism>
<feature type="domain" description="WxL Interacting Protein host binding" evidence="4">
    <location>
        <begin position="164"/>
        <end position="300"/>
    </location>
</feature>
<keyword evidence="1" id="KW-0812">Transmembrane</keyword>
<accession>A0A1X0VDT2</accession>
<dbReference type="InterPro" id="IPR021759">
    <property type="entry name" value="WxLIP_HBD"/>
</dbReference>
<dbReference type="eggNOG" id="COG4072">
    <property type="taxonomic scope" value="Bacteria"/>
</dbReference>
<keyword evidence="2" id="KW-0732">Signal</keyword>
<comment type="caution">
    <text evidence="5">The sequence shown here is derived from an EMBL/GenBank/DDBJ whole genome shotgun (WGS) entry which is preliminary data.</text>
</comment>
<evidence type="ECO:0000256" key="1">
    <source>
        <dbReference type="SAM" id="Phobius"/>
    </source>
</evidence>
<evidence type="ECO:0000313" key="5">
    <source>
        <dbReference type="EMBL" id="ORI97841.1"/>
    </source>
</evidence>
<keyword evidence="1" id="KW-0472">Membrane</keyword>
<dbReference type="InterPro" id="IPR010317">
    <property type="entry name" value="WxLIP_PGBD"/>
</dbReference>